<name>A0A8T4GFA9_9EURY</name>
<proteinExistence type="predicted"/>
<dbReference type="OrthoDB" id="197906at2157"/>
<keyword evidence="2" id="KW-1185">Reference proteome</keyword>
<accession>A0A8T4GFA9</accession>
<organism evidence="1 2">
    <name type="scientific">Halorubrum alkaliphilum</name>
    <dbReference type="NCBI Taxonomy" id="261290"/>
    <lineage>
        <taxon>Archaea</taxon>
        <taxon>Methanobacteriati</taxon>
        <taxon>Methanobacteriota</taxon>
        <taxon>Stenosarchaea group</taxon>
        <taxon>Halobacteria</taxon>
        <taxon>Halobacteriales</taxon>
        <taxon>Haloferacaceae</taxon>
        <taxon>Halorubrum</taxon>
    </lineage>
</organism>
<dbReference type="EMBL" id="JAGGKQ010000007">
    <property type="protein sequence ID" value="MBP1922340.1"/>
    <property type="molecule type" value="Genomic_DNA"/>
</dbReference>
<evidence type="ECO:0000313" key="2">
    <source>
        <dbReference type="Proteomes" id="UP000823588"/>
    </source>
</evidence>
<dbReference type="Proteomes" id="UP000823588">
    <property type="component" value="Unassembled WGS sequence"/>
</dbReference>
<evidence type="ECO:0000313" key="1">
    <source>
        <dbReference type="EMBL" id="MBP1922340.1"/>
    </source>
</evidence>
<comment type="caution">
    <text evidence="1">The sequence shown here is derived from an EMBL/GenBank/DDBJ whole genome shotgun (WGS) entry which is preliminary data.</text>
</comment>
<reference evidence="1" key="1">
    <citation type="submission" date="2021-03" db="EMBL/GenBank/DDBJ databases">
        <title>Genomic Encyclopedia of Type Strains, Phase IV (KMG-IV): sequencing the most valuable type-strain genomes for metagenomic binning, comparative biology and taxonomic classification.</title>
        <authorList>
            <person name="Goeker M."/>
        </authorList>
    </citation>
    <scope>NUCLEOTIDE SEQUENCE</scope>
    <source>
        <strain evidence="1">DSM 23564</strain>
    </source>
</reference>
<gene>
    <name evidence="1" type="ORF">J2751_001348</name>
</gene>
<protein>
    <submittedName>
        <fullName evidence="1">Uncharacterized protein</fullName>
    </submittedName>
</protein>
<sequence length="210" mass="24329">MYVDPGRIRRSLLEVAPRVPQWGRVVDGDWESEWEPFHERAVPQGIEQRYLGGRNWRDTALFDAFRDQLNRFGNAWGYTDEAEFSERCREIDRLHDSIRDGGYRRQEDLHGPDGYATTARFDEINVDIGREGEIYWRSYGQHRLALATLLDIDSVPVIVHRRHAAWQAVRDATDRSAGCATAVHPDLREATNRETVPARHKNKKQFGLMG</sequence>
<dbReference type="RefSeq" id="WP_209484383.1">
    <property type="nucleotide sequence ID" value="NZ_JAGGKQ010000007.1"/>
</dbReference>
<dbReference type="AlphaFoldDB" id="A0A8T4GFA9"/>